<dbReference type="Proteomes" id="UP000619260">
    <property type="component" value="Unassembled WGS sequence"/>
</dbReference>
<feature type="binding site" evidence="11 14">
    <location>
        <position position="242"/>
    </location>
    <ligand>
        <name>Mg(2+)</name>
        <dbReference type="ChEBI" id="CHEBI:18420"/>
    </ligand>
</feature>
<feature type="domain" description="Enolase C-terminal TIM barrel" evidence="15">
    <location>
        <begin position="139"/>
        <end position="423"/>
    </location>
</feature>
<feature type="binding site" evidence="13">
    <location>
        <begin position="362"/>
        <end position="365"/>
    </location>
    <ligand>
        <name>substrate</name>
    </ligand>
</feature>
<keyword evidence="6 11" id="KW-0964">Secreted</keyword>
<comment type="subcellular location">
    <subcellularLocation>
        <location evidence="11">Cytoplasm</location>
    </subcellularLocation>
    <subcellularLocation>
        <location evidence="11">Secreted</location>
    </subcellularLocation>
    <subcellularLocation>
        <location evidence="11">Cell surface</location>
    </subcellularLocation>
    <text evidence="11">Fractions of enolase are present in both the cytoplasm and on the cell surface.</text>
</comment>
<dbReference type="SFLD" id="SFLDS00001">
    <property type="entry name" value="Enolase"/>
    <property type="match status" value="1"/>
</dbReference>
<comment type="cofactor">
    <cofactor evidence="14">
        <name>Mg(2+)</name>
        <dbReference type="ChEBI" id="CHEBI:18420"/>
    </cofactor>
    <text evidence="14">Mg(2+) is required for catalysis and for stabilizing the dimer.</text>
</comment>
<dbReference type="EMBL" id="BOPF01000004">
    <property type="protein sequence ID" value="GIJ44812.1"/>
    <property type="molecule type" value="Genomic_DNA"/>
</dbReference>
<evidence type="ECO:0000256" key="1">
    <source>
        <dbReference type="ARBA" id="ARBA00005031"/>
    </source>
</evidence>
<feature type="binding site" evidence="13">
    <location>
        <position position="386"/>
    </location>
    <ligand>
        <name>substrate</name>
    </ligand>
</feature>
<dbReference type="GO" id="GO:0009986">
    <property type="term" value="C:cell surface"/>
    <property type="evidence" value="ECO:0007669"/>
    <property type="project" value="UniProtKB-SubCell"/>
</dbReference>
<evidence type="ECO:0000259" key="15">
    <source>
        <dbReference type="SMART" id="SM01192"/>
    </source>
</evidence>
<dbReference type="UniPathway" id="UPA00109">
    <property type="reaction ID" value="UER00187"/>
</dbReference>
<comment type="caution">
    <text evidence="17">The sequence shown here is derived from an EMBL/GenBank/DDBJ whole genome shotgun (WGS) entry which is preliminary data.</text>
</comment>
<comment type="cofactor">
    <cofactor evidence="11">
        <name>Mg(2+)</name>
        <dbReference type="ChEBI" id="CHEBI:18420"/>
    </cofactor>
    <text evidence="11">Binds a second Mg(2+) ion via substrate during catalysis.</text>
</comment>
<dbReference type="AlphaFoldDB" id="A0A8J3YI99"/>
<dbReference type="InterPro" id="IPR000941">
    <property type="entry name" value="Enolase"/>
</dbReference>
<dbReference type="InterPro" id="IPR020809">
    <property type="entry name" value="Enolase_CS"/>
</dbReference>
<keyword evidence="9 11" id="KW-0324">Glycolysis</keyword>
<comment type="pathway">
    <text evidence="1 11">Carbohydrate degradation; glycolysis; pyruvate from D-glyceraldehyde 3-phosphate: step 4/5.</text>
</comment>
<dbReference type="Gene3D" id="3.30.390.10">
    <property type="entry name" value="Enolase-like, N-terminal domain"/>
    <property type="match status" value="1"/>
</dbReference>
<keyword evidence="5 11" id="KW-0963">Cytoplasm</keyword>
<dbReference type="PRINTS" id="PR00148">
    <property type="entry name" value="ENOLASE"/>
</dbReference>
<dbReference type="Gene3D" id="3.20.20.120">
    <property type="entry name" value="Enolase-like C-terminal domain"/>
    <property type="match status" value="1"/>
</dbReference>
<feature type="binding site" evidence="13">
    <location>
        <position position="283"/>
    </location>
    <ligand>
        <name>substrate</name>
    </ligand>
</feature>
<evidence type="ECO:0000256" key="5">
    <source>
        <dbReference type="ARBA" id="ARBA00022490"/>
    </source>
</evidence>
<comment type="catalytic activity">
    <reaction evidence="11">
        <text>(2R)-2-phosphoglycerate = phosphoenolpyruvate + H2O</text>
        <dbReference type="Rhea" id="RHEA:10164"/>
        <dbReference type="ChEBI" id="CHEBI:15377"/>
        <dbReference type="ChEBI" id="CHEBI:58289"/>
        <dbReference type="ChEBI" id="CHEBI:58702"/>
        <dbReference type="EC" id="4.2.1.11"/>
    </reaction>
</comment>
<dbReference type="CDD" id="cd03313">
    <property type="entry name" value="enolase"/>
    <property type="match status" value="1"/>
</dbReference>
<name>A0A8J3YI99_9ACTN</name>
<feature type="binding site" evidence="11">
    <location>
        <position position="386"/>
    </location>
    <ligand>
        <name>(2R)-2-phosphoglycerate</name>
        <dbReference type="ChEBI" id="CHEBI:58289"/>
    </ligand>
</feature>
<dbReference type="GO" id="GO:0006096">
    <property type="term" value="P:glycolytic process"/>
    <property type="evidence" value="ECO:0007669"/>
    <property type="project" value="UniProtKB-UniRule"/>
</dbReference>
<feature type="binding site" evidence="11">
    <location>
        <position position="335"/>
    </location>
    <ligand>
        <name>(2R)-2-phosphoglycerate</name>
        <dbReference type="ChEBI" id="CHEBI:58289"/>
    </ligand>
</feature>
<evidence type="ECO:0000256" key="6">
    <source>
        <dbReference type="ARBA" id="ARBA00022525"/>
    </source>
</evidence>
<comment type="function">
    <text evidence="11">Catalyzes the reversible conversion of 2-phosphoglycerate (2-PG) into phosphoenolpyruvate (PEP). It is essential for the degradation of carbohydrates via glycolysis.</text>
</comment>
<feature type="binding site" evidence="11">
    <location>
        <position position="364"/>
    </location>
    <ligand>
        <name>(2R)-2-phosphoglycerate</name>
        <dbReference type="ChEBI" id="CHEBI:58289"/>
    </ligand>
</feature>
<keyword evidence="8 11" id="KW-0460">Magnesium</keyword>
<evidence type="ECO:0000256" key="14">
    <source>
        <dbReference type="PIRSR" id="PIRSR001400-3"/>
    </source>
</evidence>
<dbReference type="SMART" id="SM01193">
    <property type="entry name" value="Enolase_N"/>
    <property type="match status" value="1"/>
</dbReference>
<dbReference type="Pfam" id="PF03952">
    <property type="entry name" value="Enolase_N"/>
    <property type="match status" value="1"/>
</dbReference>
<dbReference type="SFLD" id="SFLDG00178">
    <property type="entry name" value="enolase"/>
    <property type="match status" value="1"/>
</dbReference>
<evidence type="ECO:0000256" key="3">
    <source>
        <dbReference type="ARBA" id="ARBA00012058"/>
    </source>
</evidence>
<feature type="active site" description="Proton donor" evidence="11 12">
    <location>
        <position position="205"/>
    </location>
</feature>
<comment type="similarity">
    <text evidence="2 11">Belongs to the enolase family.</text>
</comment>
<dbReference type="RefSeq" id="WP_203898344.1">
    <property type="nucleotide sequence ID" value="NZ_BOPF01000004.1"/>
</dbReference>
<evidence type="ECO:0000256" key="2">
    <source>
        <dbReference type="ARBA" id="ARBA00009604"/>
    </source>
</evidence>
<feature type="binding site" evidence="11 14">
    <location>
        <position position="310"/>
    </location>
    <ligand>
        <name>Mg(2+)</name>
        <dbReference type="ChEBI" id="CHEBI:18420"/>
    </ligand>
</feature>
<dbReference type="FunFam" id="3.30.390.10:FF:000001">
    <property type="entry name" value="Enolase"/>
    <property type="match status" value="1"/>
</dbReference>
<feature type="binding site" evidence="13">
    <location>
        <position position="164"/>
    </location>
    <ligand>
        <name>substrate</name>
    </ligand>
</feature>
<evidence type="ECO:0000256" key="10">
    <source>
        <dbReference type="ARBA" id="ARBA00023239"/>
    </source>
</evidence>
<dbReference type="SUPFAM" id="SSF54826">
    <property type="entry name" value="Enolase N-terminal domain-like"/>
    <property type="match status" value="1"/>
</dbReference>
<evidence type="ECO:0000256" key="7">
    <source>
        <dbReference type="ARBA" id="ARBA00022723"/>
    </source>
</evidence>
<dbReference type="FunFam" id="3.20.20.120:FF:000001">
    <property type="entry name" value="Enolase"/>
    <property type="match status" value="1"/>
</dbReference>
<dbReference type="InterPro" id="IPR029017">
    <property type="entry name" value="Enolase-like_N"/>
</dbReference>
<feature type="binding site" evidence="11">
    <location>
        <position position="365"/>
    </location>
    <ligand>
        <name>(2R)-2-phosphoglycerate</name>
        <dbReference type="ChEBI" id="CHEBI:58289"/>
    </ligand>
</feature>
<reference evidence="17" key="1">
    <citation type="submission" date="2021-01" db="EMBL/GenBank/DDBJ databases">
        <title>Whole genome shotgun sequence of Virgisporangium aliadipatigenens NBRC 105644.</title>
        <authorList>
            <person name="Komaki H."/>
            <person name="Tamura T."/>
        </authorList>
    </citation>
    <scope>NUCLEOTIDE SEQUENCE</scope>
    <source>
        <strain evidence="17">NBRC 105644</strain>
    </source>
</reference>
<evidence type="ECO:0000256" key="4">
    <source>
        <dbReference type="ARBA" id="ARBA00017068"/>
    </source>
</evidence>
<feature type="binding site" evidence="13">
    <location>
        <position position="310"/>
    </location>
    <ligand>
        <name>substrate</name>
    </ligand>
</feature>
<evidence type="ECO:0000256" key="11">
    <source>
        <dbReference type="HAMAP-Rule" id="MF_00318"/>
    </source>
</evidence>
<organism evidence="17 18">
    <name type="scientific">Virgisporangium aliadipatigenens</name>
    <dbReference type="NCBI Taxonomy" id="741659"/>
    <lineage>
        <taxon>Bacteria</taxon>
        <taxon>Bacillati</taxon>
        <taxon>Actinomycetota</taxon>
        <taxon>Actinomycetes</taxon>
        <taxon>Micromonosporales</taxon>
        <taxon>Micromonosporaceae</taxon>
        <taxon>Virgisporangium</taxon>
    </lineage>
</organism>
<evidence type="ECO:0000313" key="18">
    <source>
        <dbReference type="Proteomes" id="UP000619260"/>
    </source>
</evidence>
<dbReference type="Pfam" id="PF00113">
    <property type="entry name" value="Enolase_C"/>
    <property type="match status" value="1"/>
</dbReference>
<dbReference type="PROSITE" id="PS00164">
    <property type="entry name" value="ENOLASE"/>
    <property type="match status" value="1"/>
</dbReference>
<evidence type="ECO:0000313" key="17">
    <source>
        <dbReference type="EMBL" id="GIJ44812.1"/>
    </source>
</evidence>
<dbReference type="InterPro" id="IPR020810">
    <property type="entry name" value="Enolase_C"/>
</dbReference>
<evidence type="ECO:0000256" key="9">
    <source>
        <dbReference type="ARBA" id="ARBA00023152"/>
    </source>
</evidence>
<dbReference type="GO" id="GO:0000015">
    <property type="term" value="C:phosphopyruvate hydratase complex"/>
    <property type="evidence" value="ECO:0007669"/>
    <property type="project" value="InterPro"/>
</dbReference>
<dbReference type="NCBIfam" id="TIGR01060">
    <property type="entry name" value="eno"/>
    <property type="match status" value="1"/>
</dbReference>
<dbReference type="PANTHER" id="PTHR11902:SF1">
    <property type="entry name" value="ENOLASE"/>
    <property type="match status" value="1"/>
</dbReference>
<evidence type="ECO:0000256" key="8">
    <source>
        <dbReference type="ARBA" id="ARBA00022842"/>
    </source>
</evidence>
<dbReference type="SMART" id="SM01192">
    <property type="entry name" value="Enolase_C"/>
    <property type="match status" value="1"/>
</dbReference>
<dbReference type="PANTHER" id="PTHR11902">
    <property type="entry name" value="ENOLASE"/>
    <property type="match status" value="1"/>
</dbReference>
<keyword evidence="7 11" id="KW-0479">Metal-binding</keyword>
<evidence type="ECO:0000256" key="12">
    <source>
        <dbReference type="PIRSR" id="PIRSR001400-1"/>
    </source>
</evidence>
<evidence type="ECO:0000256" key="13">
    <source>
        <dbReference type="PIRSR" id="PIRSR001400-2"/>
    </source>
</evidence>
<dbReference type="GO" id="GO:0000287">
    <property type="term" value="F:magnesium ion binding"/>
    <property type="evidence" value="ECO:0007669"/>
    <property type="project" value="UniProtKB-UniRule"/>
</dbReference>
<dbReference type="HAMAP" id="MF_00318">
    <property type="entry name" value="Enolase"/>
    <property type="match status" value="1"/>
</dbReference>
<gene>
    <name evidence="17" type="primary">eno1</name>
    <name evidence="11" type="synonym">eno</name>
    <name evidence="17" type="ORF">Val02_16980</name>
</gene>
<dbReference type="InterPro" id="IPR036849">
    <property type="entry name" value="Enolase-like_C_sf"/>
</dbReference>
<dbReference type="SUPFAM" id="SSF51604">
    <property type="entry name" value="Enolase C-terminal domain-like"/>
    <property type="match status" value="1"/>
</dbReference>
<dbReference type="GO" id="GO:0005576">
    <property type="term" value="C:extracellular region"/>
    <property type="evidence" value="ECO:0007669"/>
    <property type="project" value="UniProtKB-SubCell"/>
</dbReference>
<dbReference type="PIRSF" id="PIRSF001400">
    <property type="entry name" value="Enolase"/>
    <property type="match status" value="1"/>
</dbReference>
<feature type="binding site" evidence="11 14">
    <location>
        <position position="283"/>
    </location>
    <ligand>
        <name>Mg(2+)</name>
        <dbReference type="ChEBI" id="CHEBI:18420"/>
    </ligand>
</feature>
<dbReference type="EC" id="4.2.1.11" evidence="3 11"/>
<feature type="binding site" evidence="11">
    <location>
        <position position="163"/>
    </location>
    <ligand>
        <name>(2R)-2-phosphoglycerate</name>
        <dbReference type="ChEBI" id="CHEBI:58289"/>
    </ligand>
</feature>
<dbReference type="InterPro" id="IPR020811">
    <property type="entry name" value="Enolase_N"/>
</dbReference>
<sequence>MATIEAIVAREILDSRGNPTVEVEIGLDDGSTARAAVPSGASTGAFEALELRDGDAKRYLGKGVEKAVSNISERIAEEILGYEASDQRAVDQAMLDLDGTPDKSTLGANAILGVSLAVAKAAAESAGLPLFRYVGGPNAHLLPVPMMNILNGGAHADSNVDVQEFMVAPIGAPTFRDALRSGAEVYHALKSVLKKKGLATGLGDEGGFAPSLDSNRAALDLIAEAVEKAGYSLGGDIVLALDVAATEFYADGAYTFEGVKKSGDEMIAYYTGLVDSYPIVSIEDPLAEDDWAAWSGMTAALGSRIQIVGDDLFVTNPERLSRGIAEQAANALLVKVNQIGSLTETLDAVDLAHRNGLRCMMSHRSGETEDTTIADLAVATGTGQIKTGAPARSDRVAKYNQLLRIEEELGDVARYAGRGAFPRYRSA</sequence>
<dbReference type="SFLD" id="SFLDF00002">
    <property type="entry name" value="enolase"/>
    <property type="match status" value="1"/>
</dbReference>
<feature type="domain" description="Enolase N-terminal" evidence="16">
    <location>
        <begin position="4"/>
        <end position="134"/>
    </location>
</feature>
<dbReference type="GO" id="GO:0004634">
    <property type="term" value="F:phosphopyruvate hydratase activity"/>
    <property type="evidence" value="ECO:0007669"/>
    <property type="project" value="UniProtKB-UniRule"/>
</dbReference>
<protein>
    <recommendedName>
        <fullName evidence="4 11">Enolase</fullName>
        <ecNumber evidence="3 11">4.2.1.11</ecNumber>
    </recommendedName>
    <alternativeName>
        <fullName evidence="11">2-phospho-D-glycerate hydro-lyase</fullName>
    </alternativeName>
    <alternativeName>
        <fullName evidence="11">2-phosphoglycerate dehydratase</fullName>
    </alternativeName>
</protein>
<feature type="active site" description="Proton acceptor" evidence="11 12">
    <location>
        <position position="335"/>
    </location>
</feature>
<keyword evidence="18" id="KW-1185">Reference proteome</keyword>
<accession>A0A8J3YI99</accession>
<feature type="binding site" evidence="13">
    <location>
        <position position="155"/>
    </location>
    <ligand>
        <name>substrate</name>
    </ligand>
</feature>
<keyword evidence="10 11" id="KW-0456">Lyase</keyword>
<evidence type="ECO:0000259" key="16">
    <source>
        <dbReference type="SMART" id="SM01193"/>
    </source>
</evidence>
<proteinExistence type="inferred from homology"/>